<dbReference type="SUPFAM" id="SSF46689">
    <property type="entry name" value="Homeodomain-like"/>
    <property type="match status" value="2"/>
</dbReference>
<comment type="caution">
    <text evidence="7">The sequence shown here is derived from an EMBL/GenBank/DDBJ whole genome shotgun (WGS) entry which is preliminary data.</text>
</comment>
<evidence type="ECO:0000256" key="4">
    <source>
        <dbReference type="PROSITE-ProRule" id="PRU00169"/>
    </source>
</evidence>
<dbReference type="InterPro" id="IPR018062">
    <property type="entry name" value="HTH_AraC-typ_CS"/>
</dbReference>
<evidence type="ECO:0000256" key="3">
    <source>
        <dbReference type="ARBA" id="ARBA00023163"/>
    </source>
</evidence>
<dbReference type="Proteomes" id="UP000518605">
    <property type="component" value="Unassembled WGS sequence"/>
</dbReference>
<dbReference type="PANTHER" id="PTHR43280:SF2">
    <property type="entry name" value="HTH-TYPE TRANSCRIPTIONAL REGULATOR EXSA"/>
    <property type="match status" value="1"/>
</dbReference>
<dbReference type="SMART" id="SM00342">
    <property type="entry name" value="HTH_ARAC"/>
    <property type="match status" value="1"/>
</dbReference>
<dbReference type="GO" id="GO:0000160">
    <property type="term" value="P:phosphorelay signal transduction system"/>
    <property type="evidence" value="ECO:0007669"/>
    <property type="project" value="InterPro"/>
</dbReference>
<protein>
    <submittedName>
        <fullName evidence="7">Two-component system response regulator YesN</fullName>
    </submittedName>
</protein>
<dbReference type="PRINTS" id="PR00032">
    <property type="entry name" value="HTHARAC"/>
</dbReference>
<dbReference type="EMBL" id="JACHXW010000024">
    <property type="protein sequence ID" value="MBB3155377.1"/>
    <property type="molecule type" value="Genomic_DNA"/>
</dbReference>
<dbReference type="PROSITE" id="PS50110">
    <property type="entry name" value="RESPONSE_REGULATORY"/>
    <property type="match status" value="1"/>
</dbReference>
<evidence type="ECO:0000259" key="5">
    <source>
        <dbReference type="PROSITE" id="PS01124"/>
    </source>
</evidence>
<dbReference type="RefSeq" id="WP_183570003.1">
    <property type="nucleotide sequence ID" value="NZ_CBCSLB010000023.1"/>
</dbReference>
<reference evidence="7 8" key="1">
    <citation type="submission" date="2020-08" db="EMBL/GenBank/DDBJ databases">
        <title>Genomic Encyclopedia of Type Strains, Phase III (KMG-III): the genomes of soil and plant-associated and newly described type strains.</title>
        <authorList>
            <person name="Whitman W."/>
        </authorList>
    </citation>
    <scope>NUCLEOTIDE SEQUENCE [LARGE SCALE GENOMIC DNA]</scope>
    <source>
        <strain evidence="7 8">CECT 8234</strain>
    </source>
</reference>
<feature type="domain" description="HTH araC/xylS-type" evidence="5">
    <location>
        <begin position="373"/>
        <end position="471"/>
    </location>
</feature>
<keyword evidence="1" id="KW-0805">Transcription regulation</keyword>
<dbReference type="InterPro" id="IPR001789">
    <property type="entry name" value="Sig_transdc_resp-reg_receiver"/>
</dbReference>
<dbReference type="PANTHER" id="PTHR43280">
    <property type="entry name" value="ARAC-FAMILY TRANSCRIPTIONAL REGULATOR"/>
    <property type="match status" value="1"/>
</dbReference>
<dbReference type="PROSITE" id="PS01124">
    <property type="entry name" value="HTH_ARAC_FAMILY_2"/>
    <property type="match status" value="1"/>
</dbReference>
<dbReference type="InterPro" id="IPR009057">
    <property type="entry name" value="Homeodomain-like_sf"/>
</dbReference>
<dbReference type="Pfam" id="PF00072">
    <property type="entry name" value="Response_reg"/>
    <property type="match status" value="1"/>
</dbReference>
<dbReference type="Gene3D" id="3.40.50.2300">
    <property type="match status" value="1"/>
</dbReference>
<accession>A0A7W5CD22</accession>
<keyword evidence="2" id="KW-0238">DNA-binding</keyword>
<evidence type="ECO:0000313" key="8">
    <source>
        <dbReference type="Proteomes" id="UP000518605"/>
    </source>
</evidence>
<keyword evidence="4" id="KW-0597">Phosphoprotein</keyword>
<feature type="domain" description="Response regulatory" evidence="6">
    <location>
        <begin position="3"/>
        <end position="120"/>
    </location>
</feature>
<dbReference type="Gene3D" id="1.10.10.60">
    <property type="entry name" value="Homeodomain-like"/>
    <property type="match status" value="2"/>
</dbReference>
<evidence type="ECO:0000259" key="6">
    <source>
        <dbReference type="PROSITE" id="PS50110"/>
    </source>
</evidence>
<gene>
    <name evidence="7" type="ORF">FHS16_005485</name>
</gene>
<sequence length="475" mass="55204">MIDVLIVDDDKLVRKGLMSVMPWEAFGMRVVGEAANGEKALEFLKENRVELMMTDLAMPVMSGIELIRIVRKRYPEVAIAVLTLHQDFEYIQEALRLGAIDYIAKVQLEKEQFEEVLGRIHARMLNEQRNQMDEPQSMGNGISLADEVYVLLEVGDKPVVPSQKQDILSLDWRMESDGQIQIWSPNYIQEHLPGAGASEGLLPPLPSETYGSNWRLVQLRDANGMLWTDLYQLLRNYKQKNFFYECDDYEPHPIKKSVYELQEEMEKIGESEDELAKEMLHAFTWVYDDQSFYAMQGRLRELMLPIPKLMQLLYGFTLDWNRLFRAVTLNSMSLPDTLASWKDVIKWMEAFRKLALALTGNLQLSREVSGSIMSAVKIVHEELAFPLFAIDVAKRVNLSRSYFNQCFKEVVGHSFNEYLRKVRIDKAREYLAQTAKPIVWIAEHTGYADEKYFSRTFRDQTGMLPSEYRQQHKIR</sequence>
<dbReference type="InterPro" id="IPR018060">
    <property type="entry name" value="HTH_AraC"/>
</dbReference>
<proteinExistence type="predicted"/>
<feature type="modified residue" description="4-aspartylphosphate" evidence="4">
    <location>
        <position position="55"/>
    </location>
</feature>
<evidence type="ECO:0000256" key="1">
    <source>
        <dbReference type="ARBA" id="ARBA00023015"/>
    </source>
</evidence>
<dbReference type="InterPro" id="IPR011006">
    <property type="entry name" value="CheY-like_superfamily"/>
</dbReference>
<dbReference type="CDD" id="cd17536">
    <property type="entry name" value="REC_YesN-like"/>
    <property type="match status" value="1"/>
</dbReference>
<dbReference type="SMART" id="SM00448">
    <property type="entry name" value="REC"/>
    <property type="match status" value="1"/>
</dbReference>
<keyword evidence="3" id="KW-0804">Transcription</keyword>
<dbReference type="SUPFAM" id="SSF52172">
    <property type="entry name" value="CheY-like"/>
    <property type="match status" value="1"/>
</dbReference>
<name>A0A7W5CD22_9BACL</name>
<evidence type="ECO:0000256" key="2">
    <source>
        <dbReference type="ARBA" id="ARBA00023125"/>
    </source>
</evidence>
<keyword evidence="8" id="KW-1185">Reference proteome</keyword>
<dbReference type="Pfam" id="PF12833">
    <property type="entry name" value="HTH_18"/>
    <property type="match status" value="1"/>
</dbReference>
<dbReference type="AlphaFoldDB" id="A0A7W5CD22"/>
<dbReference type="GO" id="GO:0003700">
    <property type="term" value="F:DNA-binding transcription factor activity"/>
    <property type="evidence" value="ECO:0007669"/>
    <property type="project" value="InterPro"/>
</dbReference>
<evidence type="ECO:0000313" key="7">
    <source>
        <dbReference type="EMBL" id="MBB3155377.1"/>
    </source>
</evidence>
<dbReference type="PROSITE" id="PS00041">
    <property type="entry name" value="HTH_ARAC_FAMILY_1"/>
    <property type="match status" value="1"/>
</dbReference>
<organism evidence="7 8">
    <name type="scientific">Paenibacillus endophyticus</name>
    <dbReference type="NCBI Taxonomy" id="1294268"/>
    <lineage>
        <taxon>Bacteria</taxon>
        <taxon>Bacillati</taxon>
        <taxon>Bacillota</taxon>
        <taxon>Bacilli</taxon>
        <taxon>Bacillales</taxon>
        <taxon>Paenibacillaceae</taxon>
        <taxon>Paenibacillus</taxon>
    </lineage>
</organism>
<dbReference type="InterPro" id="IPR020449">
    <property type="entry name" value="Tscrpt_reg_AraC-type_HTH"/>
</dbReference>
<dbReference type="GO" id="GO:0043565">
    <property type="term" value="F:sequence-specific DNA binding"/>
    <property type="evidence" value="ECO:0007669"/>
    <property type="project" value="InterPro"/>
</dbReference>